<dbReference type="GO" id="GO:0008270">
    <property type="term" value="F:zinc ion binding"/>
    <property type="evidence" value="ECO:0007669"/>
    <property type="project" value="UniProtKB-UniRule"/>
</dbReference>
<dbReference type="GO" id="GO:0006364">
    <property type="term" value="P:rRNA processing"/>
    <property type="evidence" value="ECO:0007669"/>
    <property type="project" value="UniProtKB-UniRule"/>
</dbReference>
<name>A0A3A1YB26_9GAMM</name>
<keyword evidence="8" id="KW-0963">Cytoplasm</keyword>
<dbReference type="GO" id="GO:0004222">
    <property type="term" value="F:metalloendopeptidase activity"/>
    <property type="evidence" value="ECO:0007669"/>
    <property type="project" value="InterPro"/>
</dbReference>
<keyword evidence="7 8" id="KW-0862">Zinc</keyword>
<evidence type="ECO:0000313" key="10">
    <source>
        <dbReference type="Proteomes" id="UP000265691"/>
    </source>
</evidence>
<dbReference type="EMBL" id="NRHC01000004">
    <property type="protein sequence ID" value="RIY34400.1"/>
    <property type="molecule type" value="Genomic_DNA"/>
</dbReference>
<organism evidence="9 10">
    <name type="scientific">Psittacicella hinzii</name>
    <dbReference type="NCBI Taxonomy" id="2028575"/>
    <lineage>
        <taxon>Bacteria</taxon>
        <taxon>Pseudomonadati</taxon>
        <taxon>Pseudomonadota</taxon>
        <taxon>Gammaproteobacteria</taxon>
        <taxon>Pasteurellales</taxon>
        <taxon>Psittacicellaceae</taxon>
        <taxon>Psittacicella</taxon>
    </lineage>
</organism>
<keyword evidence="4 8" id="KW-0479">Metal-binding</keyword>
<evidence type="ECO:0000256" key="8">
    <source>
        <dbReference type="HAMAP-Rule" id="MF_00009"/>
    </source>
</evidence>
<evidence type="ECO:0000256" key="7">
    <source>
        <dbReference type="ARBA" id="ARBA00022833"/>
    </source>
</evidence>
<dbReference type="InterPro" id="IPR020549">
    <property type="entry name" value="YbeY_CS"/>
</dbReference>
<dbReference type="InterPro" id="IPR023091">
    <property type="entry name" value="MetalPrtase_cat_dom_sf_prd"/>
</dbReference>
<feature type="binding site" evidence="8">
    <location>
        <position position="130"/>
    </location>
    <ligand>
        <name>Zn(2+)</name>
        <dbReference type="ChEBI" id="CHEBI:29105"/>
        <note>catalytic</note>
    </ligand>
</feature>
<dbReference type="Pfam" id="PF02130">
    <property type="entry name" value="YbeY"/>
    <property type="match status" value="1"/>
</dbReference>
<dbReference type="PROSITE" id="PS01306">
    <property type="entry name" value="UPF0054"/>
    <property type="match status" value="1"/>
</dbReference>
<dbReference type="EC" id="3.1.-.-" evidence="8"/>
<comment type="cofactor">
    <cofactor evidence="8">
        <name>Zn(2+)</name>
        <dbReference type="ChEBI" id="CHEBI:29105"/>
    </cofactor>
    <text evidence="8">Binds 1 zinc ion.</text>
</comment>
<protein>
    <recommendedName>
        <fullName evidence="8">Endoribonuclease YbeY</fullName>
        <ecNumber evidence="8">3.1.-.-</ecNumber>
    </recommendedName>
</protein>
<gene>
    <name evidence="8" type="primary">ybeY</name>
    <name evidence="9" type="ORF">CKF54_00640</name>
</gene>
<feature type="binding site" evidence="8">
    <location>
        <position position="124"/>
    </location>
    <ligand>
        <name>Zn(2+)</name>
        <dbReference type="ChEBI" id="CHEBI:29105"/>
        <note>catalytic</note>
    </ligand>
</feature>
<comment type="function">
    <text evidence="8">Single strand-specific metallo-endoribonuclease involved in late-stage 70S ribosome quality control and in maturation of the 3' terminus of the 16S rRNA.</text>
</comment>
<feature type="binding site" evidence="8">
    <location>
        <position position="120"/>
    </location>
    <ligand>
        <name>Zn(2+)</name>
        <dbReference type="ChEBI" id="CHEBI:29105"/>
        <note>catalytic</note>
    </ligand>
</feature>
<sequence length="171" mass="19751">MALEIAVNDLYSAEASAKFLPTEEDLALWFKEIASRLEGDFHVAVTFVTPEYIAELNHQYRGKNYPTNVLSFEFMADEHETEALGFTELGDMIICPPVLEREAVEQEKPLEHHWAHICIHGMLHLLGYDHIEPEEAEEMEGKEKEFLAQLGIPDPYRDEQEHLDELRQSLE</sequence>
<keyword evidence="2 8" id="KW-0690">Ribosome biogenesis</keyword>
<dbReference type="OrthoDB" id="9807740at2"/>
<dbReference type="AlphaFoldDB" id="A0A3A1YB26"/>
<dbReference type="Gene3D" id="3.40.390.30">
    <property type="entry name" value="Metalloproteases ('zincins'), catalytic domain"/>
    <property type="match status" value="1"/>
</dbReference>
<dbReference type="PANTHER" id="PTHR46986">
    <property type="entry name" value="ENDORIBONUCLEASE YBEY, CHLOROPLASTIC"/>
    <property type="match status" value="1"/>
</dbReference>
<dbReference type="PANTHER" id="PTHR46986:SF1">
    <property type="entry name" value="ENDORIBONUCLEASE YBEY, CHLOROPLASTIC"/>
    <property type="match status" value="1"/>
</dbReference>
<dbReference type="RefSeq" id="WP_119524332.1">
    <property type="nucleotide sequence ID" value="NZ_NRHC01000004.1"/>
</dbReference>
<proteinExistence type="inferred from homology"/>
<keyword evidence="10" id="KW-1185">Reference proteome</keyword>
<dbReference type="GO" id="GO:0004521">
    <property type="term" value="F:RNA endonuclease activity"/>
    <property type="evidence" value="ECO:0007669"/>
    <property type="project" value="UniProtKB-UniRule"/>
</dbReference>
<dbReference type="InterPro" id="IPR002036">
    <property type="entry name" value="YbeY"/>
</dbReference>
<keyword evidence="5 8" id="KW-0255">Endonuclease</keyword>
<keyword evidence="6 8" id="KW-0378">Hydrolase</keyword>
<keyword evidence="3 8" id="KW-0540">Nuclease</keyword>
<evidence type="ECO:0000256" key="5">
    <source>
        <dbReference type="ARBA" id="ARBA00022759"/>
    </source>
</evidence>
<comment type="similarity">
    <text evidence="1 8">Belongs to the endoribonuclease YbeY family.</text>
</comment>
<dbReference type="Proteomes" id="UP000265691">
    <property type="component" value="Unassembled WGS sequence"/>
</dbReference>
<dbReference type="SUPFAM" id="SSF55486">
    <property type="entry name" value="Metalloproteases ('zincins'), catalytic domain"/>
    <property type="match status" value="1"/>
</dbReference>
<dbReference type="NCBIfam" id="TIGR00043">
    <property type="entry name" value="rRNA maturation RNase YbeY"/>
    <property type="match status" value="1"/>
</dbReference>
<comment type="caution">
    <text evidence="9">The sequence shown here is derived from an EMBL/GenBank/DDBJ whole genome shotgun (WGS) entry which is preliminary data.</text>
</comment>
<comment type="subcellular location">
    <subcellularLocation>
        <location evidence="8">Cytoplasm</location>
    </subcellularLocation>
</comment>
<keyword evidence="8" id="KW-0698">rRNA processing</keyword>
<evidence type="ECO:0000256" key="1">
    <source>
        <dbReference type="ARBA" id="ARBA00010875"/>
    </source>
</evidence>
<dbReference type="HAMAP" id="MF_00009">
    <property type="entry name" value="Endoribonucl_YbeY"/>
    <property type="match status" value="1"/>
</dbReference>
<evidence type="ECO:0000256" key="6">
    <source>
        <dbReference type="ARBA" id="ARBA00022801"/>
    </source>
</evidence>
<evidence type="ECO:0000256" key="3">
    <source>
        <dbReference type="ARBA" id="ARBA00022722"/>
    </source>
</evidence>
<reference evidence="9 10" key="1">
    <citation type="submission" date="2017-08" db="EMBL/GenBank/DDBJ databases">
        <title>Reclassification of Bisgaard taxon 37 and 44.</title>
        <authorList>
            <person name="Christensen H."/>
        </authorList>
    </citation>
    <scope>NUCLEOTIDE SEQUENCE [LARGE SCALE GENOMIC DNA]</scope>
    <source>
        <strain evidence="9 10">B96_3</strain>
    </source>
</reference>
<evidence type="ECO:0000256" key="4">
    <source>
        <dbReference type="ARBA" id="ARBA00022723"/>
    </source>
</evidence>
<evidence type="ECO:0000256" key="2">
    <source>
        <dbReference type="ARBA" id="ARBA00022517"/>
    </source>
</evidence>
<evidence type="ECO:0000313" key="9">
    <source>
        <dbReference type="EMBL" id="RIY34400.1"/>
    </source>
</evidence>
<accession>A0A3A1YB26</accession>
<dbReference type="GO" id="GO:0005737">
    <property type="term" value="C:cytoplasm"/>
    <property type="evidence" value="ECO:0007669"/>
    <property type="project" value="UniProtKB-SubCell"/>
</dbReference>